<keyword evidence="3" id="KW-1185">Reference proteome</keyword>
<gene>
    <name evidence="2" type="ORF">MERR_LOCUS4590</name>
</gene>
<name>A0A6D2HLI2_9BRAS</name>
<feature type="region of interest" description="Disordered" evidence="1">
    <location>
        <begin position="23"/>
        <end position="42"/>
    </location>
</feature>
<feature type="region of interest" description="Disordered" evidence="1">
    <location>
        <begin position="59"/>
        <end position="88"/>
    </location>
</feature>
<evidence type="ECO:0000313" key="3">
    <source>
        <dbReference type="Proteomes" id="UP000467841"/>
    </source>
</evidence>
<reference evidence="2" key="1">
    <citation type="submission" date="2020-01" db="EMBL/GenBank/DDBJ databases">
        <authorList>
            <person name="Mishra B."/>
        </authorList>
    </citation>
    <scope>NUCLEOTIDE SEQUENCE [LARGE SCALE GENOMIC DNA]</scope>
</reference>
<evidence type="ECO:0000313" key="2">
    <source>
        <dbReference type="EMBL" id="CAA7017355.1"/>
    </source>
</evidence>
<feature type="compositionally biased region" description="Basic residues" evidence="1">
    <location>
        <begin position="75"/>
        <end position="88"/>
    </location>
</feature>
<organism evidence="2 3">
    <name type="scientific">Microthlaspi erraticum</name>
    <dbReference type="NCBI Taxonomy" id="1685480"/>
    <lineage>
        <taxon>Eukaryota</taxon>
        <taxon>Viridiplantae</taxon>
        <taxon>Streptophyta</taxon>
        <taxon>Embryophyta</taxon>
        <taxon>Tracheophyta</taxon>
        <taxon>Spermatophyta</taxon>
        <taxon>Magnoliopsida</taxon>
        <taxon>eudicotyledons</taxon>
        <taxon>Gunneridae</taxon>
        <taxon>Pentapetalae</taxon>
        <taxon>rosids</taxon>
        <taxon>malvids</taxon>
        <taxon>Brassicales</taxon>
        <taxon>Brassicaceae</taxon>
        <taxon>Coluteocarpeae</taxon>
        <taxon>Microthlaspi</taxon>
    </lineage>
</organism>
<protein>
    <submittedName>
        <fullName evidence="2">Uncharacterized protein</fullName>
    </submittedName>
</protein>
<accession>A0A6D2HLI2</accession>
<feature type="compositionally biased region" description="Basic and acidic residues" evidence="1">
    <location>
        <begin position="59"/>
        <end position="74"/>
    </location>
</feature>
<dbReference type="EMBL" id="CACVBM020000321">
    <property type="protein sequence ID" value="CAA7017355.1"/>
    <property type="molecule type" value="Genomic_DNA"/>
</dbReference>
<feature type="compositionally biased region" description="Basic and acidic residues" evidence="1">
    <location>
        <begin position="32"/>
        <end position="42"/>
    </location>
</feature>
<sequence length="98" mass="11376">MTPQPGATKVRVLTANSANSTSTLMRQARRTQRFDKSRRGLEAKAPSFEEIEGFGRRGNLESERFTKGEKERRNQLRKKAHKEKKKKKQRVFLGFVKL</sequence>
<dbReference type="AlphaFoldDB" id="A0A6D2HLI2"/>
<proteinExistence type="predicted"/>
<comment type="caution">
    <text evidence="2">The sequence shown here is derived from an EMBL/GenBank/DDBJ whole genome shotgun (WGS) entry which is preliminary data.</text>
</comment>
<evidence type="ECO:0000256" key="1">
    <source>
        <dbReference type="SAM" id="MobiDB-lite"/>
    </source>
</evidence>
<dbReference type="Proteomes" id="UP000467841">
    <property type="component" value="Unassembled WGS sequence"/>
</dbReference>